<keyword evidence="6" id="KW-0175">Coiled coil</keyword>
<evidence type="ECO:0000256" key="3">
    <source>
        <dbReference type="ARBA" id="ARBA00022553"/>
    </source>
</evidence>
<keyword evidence="2" id="KW-0145">Chemotaxis</keyword>
<dbReference type="AlphaFoldDB" id="A0A4V1LS11"/>
<evidence type="ECO:0000256" key="6">
    <source>
        <dbReference type="SAM" id="Coils"/>
    </source>
</evidence>
<dbReference type="InterPro" id="IPR011006">
    <property type="entry name" value="CheY-like_superfamily"/>
</dbReference>
<dbReference type="CDD" id="cd00130">
    <property type="entry name" value="PAS"/>
    <property type="match status" value="1"/>
</dbReference>
<reference evidence="8 9" key="1">
    <citation type="submission" date="2017-10" db="EMBL/GenBank/DDBJ databases">
        <title>Genomics of the genus Arcobacter.</title>
        <authorList>
            <person name="Perez-Cataluna A."/>
            <person name="Figueras M.J."/>
        </authorList>
    </citation>
    <scope>NUCLEOTIDE SEQUENCE [LARGE SCALE GENOMIC DNA]</scope>
    <source>
        <strain evidence="8 9">CECT 8993</strain>
    </source>
</reference>
<dbReference type="PANTHER" id="PTHR44591">
    <property type="entry name" value="STRESS RESPONSE REGULATOR PROTEIN 1"/>
    <property type="match status" value="1"/>
</dbReference>
<gene>
    <name evidence="8" type="ORF">CRV08_00510</name>
</gene>
<dbReference type="Pfam" id="PF00072">
    <property type="entry name" value="Response_reg"/>
    <property type="match status" value="1"/>
</dbReference>
<dbReference type="Pfam" id="PF13426">
    <property type="entry name" value="PAS_9"/>
    <property type="match status" value="1"/>
</dbReference>
<feature type="coiled-coil region" evidence="6">
    <location>
        <begin position="261"/>
        <end position="348"/>
    </location>
</feature>
<dbReference type="NCBIfam" id="TIGR00229">
    <property type="entry name" value="sensory_box"/>
    <property type="match status" value="1"/>
</dbReference>
<dbReference type="RefSeq" id="WP_128977966.1">
    <property type="nucleotide sequence ID" value="NZ_PDKJ01000001.1"/>
</dbReference>
<accession>A0A4V1LS11</accession>
<protein>
    <recommendedName>
        <fullName evidence="7">Response regulatory domain-containing protein</fullName>
    </recommendedName>
</protein>
<dbReference type="GO" id="GO:0006935">
    <property type="term" value="P:chemotaxis"/>
    <property type="evidence" value="ECO:0007669"/>
    <property type="project" value="UniProtKB-KW"/>
</dbReference>
<dbReference type="SMART" id="SM00448">
    <property type="entry name" value="REC"/>
    <property type="match status" value="1"/>
</dbReference>
<dbReference type="InterPro" id="IPR000014">
    <property type="entry name" value="PAS"/>
</dbReference>
<dbReference type="EMBL" id="PDKJ01000001">
    <property type="protein sequence ID" value="RXJ70078.1"/>
    <property type="molecule type" value="Genomic_DNA"/>
</dbReference>
<comment type="caution">
    <text evidence="8">The sequence shown here is derived from an EMBL/GenBank/DDBJ whole genome shotgun (WGS) entry which is preliminary data.</text>
</comment>
<evidence type="ECO:0000313" key="9">
    <source>
        <dbReference type="Proteomes" id="UP000290172"/>
    </source>
</evidence>
<proteinExistence type="predicted"/>
<dbReference type="PANTHER" id="PTHR44591:SF3">
    <property type="entry name" value="RESPONSE REGULATORY DOMAIN-CONTAINING PROTEIN"/>
    <property type="match status" value="1"/>
</dbReference>
<evidence type="ECO:0000256" key="5">
    <source>
        <dbReference type="PROSITE-ProRule" id="PRU00169"/>
    </source>
</evidence>
<dbReference type="GO" id="GO:0097588">
    <property type="term" value="P:archaeal or bacterial-type flagellum-dependent cell motility"/>
    <property type="evidence" value="ECO:0007669"/>
    <property type="project" value="UniProtKB-KW"/>
</dbReference>
<feature type="domain" description="Response regulatory" evidence="7">
    <location>
        <begin position="18"/>
        <end position="134"/>
    </location>
</feature>
<evidence type="ECO:0000313" key="8">
    <source>
        <dbReference type="EMBL" id="RXJ70078.1"/>
    </source>
</evidence>
<sequence length="353" mass="41284">MSQLHECTFNKDYLSAATILFIENNEKIRSEATEIFTAFFRKVLVATDINDAINIFKANRMDIDIILTDIDMPDFGGIVLLAELRKIDWDIPVLISSNFSDPDILLKAIKFNLTNYIVKPIQLNTTLKIMSDIMLKKQQQKELAIKNNELRQFMSILDSYNIICELDLNFKITLANDSFLMNSGFELDELIGLHFNNKNIFRHSDVPDIKIKEILVNGKTWVGFSKKMTKAGEFYYTHSTILPIFFNDGRIKKFVEFSTLISKYENEIQSLRKHIFLLKSENLKNNSELKKEREHYYNIAQNLQSQMDDNVNNAQKNLFEIYELKKQNAILRDKLKIQEKRFEEFQATIMSGR</sequence>
<organism evidence="8 9">
    <name type="scientific">Halarcobacter ebronensis</name>
    <dbReference type="NCBI Taxonomy" id="1462615"/>
    <lineage>
        <taxon>Bacteria</taxon>
        <taxon>Pseudomonadati</taxon>
        <taxon>Campylobacterota</taxon>
        <taxon>Epsilonproteobacteria</taxon>
        <taxon>Campylobacterales</taxon>
        <taxon>Arcobacteraceae</taxon>
        <taxon>Halarcobacter</taxon>
    </lineage>
</organism>
<name>A0A4V1LS11_9BACT</name>
<keyword evidence="4" id="KW-0283">Flagellar rotation</keyword>
<evidence type="ECO:0000256" key="1">
    <source>
        <dbReference type="ARBA" id="ARBA00001946"/>
    </source>
</evidence>
<dbReference type="Gene3D" id="3.40.50.2300">
    <property type="match status" value="1"/>
</dbReference>
<dbReference type="InterPro" id="IPR001789">
    <property type="entry name" value="Sig_transdc_resp-reg_receiver"/>
</dbReference>
<dbReference type="InterPro" id="IPR050595">
    <property type="entry name" value="Bact_response_regulator"/>
</dbReference>
<evidence type="ECO:0000256" key="2">
    <source>
        <dbReference type="ARBA" id="ARBA00022500"/>
    </source>
</evidence>
<dbReference type="SUPFAM" id="SSF55785">
    <property type="entry name" value="PYP-like sensor domain (PAS domain)"/>
    <property type="match status" value="1"/>
</dbReference>
<dbReference type="GO" id="GO:0000160">
    <property type="term" value="P:phosphorelay signal transduction system"/>
    <property type="evidence" value="ECO:0007669"/>
    <property type="project" value="InterPro"/>
</dbReference>
<dbReference type="Gene3D" id="3.30.450.20">
    <property type="entry name" value="PAS domain"/>
    <property type="match status" value="1"/>
</dbReference>
<dbReference type="PROSITE" id="PS50110">
    <property type="entry name" value="RESPONSE_REGULATORY"/>
    <property type="match status" value="1"/>
</dbReference>
<comment type="cofactor">
    <cofactor evidence="1">
        <name>Mg(2+)</name>
        <dbReference type="ChEBI" id="CHEBI:18420"/>
    </cofactor>
</comment>
<dbReference type="CDD" id="cd00156">
    <property type="entry name" value="REC"/>
    <property type="match status" value="1"/>
</dbReference>
<keyword evidence="3 5" id="KW-0597">Phosphoprotein</keyword>
<dbReference type="SUPFAM" id="SSF52172">
    <property type="entry name" value="CheY-like"/>
    <property type="match status" value="1"/>
</dbReference>
<feature type="modified residue" description="4-aspartylphosphate" evidence="5">
    <location>
        <position position="69"/>
    </location>
</feature>
<dbReference type="InterPro" id="IPR035965">
    <property type="entry name" value="PAS-like_dom_sf"/>
</dbReference>
<evidence type="ECO:0000256" key="4">
    <source>
        <dbReference type="ARBA" id="ARBA00022779"/>
    </source>
</evidence>
<evidence type="ECO:0000259" key="7">
    <source>
        <dbReference type="PROSITE" id="PS50110"/>
    </source>
</evidence>
<dbReference type="Proteomes" id="UP000290172">
    <property type="component" value="Unassembled WGS sequence"/>
</dbReference>